<gene>
    <name evidence="2" type="ORF">NDU88_001423</name>
</gene>
<feature type="region of interest" description="Disordered" evidence="1">
    <location>
        <begin position="1"/>
        <end position="66"/>
    </location>
</feature>
<keyword evidence="3" id="KW-1185">Reference proteome</keyword>
<reference evidence="2" key="1">
    <citation type="journal article" date="2022" name="bioRxiv">
        <title>Sequencing and chromosome-scale assembly of the giantPleurodeles waltlgenome.</title>
        <authorList>
            <person name="Brown T."/>
            <person name="Elewa A."/>
            <person name="Iarovenko S."/>
            <person name="Subramanian E."/>
            <person name="Araus A.J."/>
            <person name="Petzold A."/>
            <person name="Susuki M."/>
            <person name="Suzuki K.-i.T."/>
            <person name="Hayashi T."/>
            <person name="Toyoda A."/>
            <person name="Oliveira C."/>
            <person name="Osipova E."/>
            <person name="Leigh N.D."/>
            <person name="Simon A."/>
            <person name="Yun M.H."/>
        </authorList>
    </citation>
    <scope>NUCLEOTIDE SEQUENCE</scope>
    <source>
        <strain evidence="2">20211129_DDA</strain>
        <tissue evidence="2">Liver</tissue>
    </source>
</reference>
<protein>
    <submittedName>
        <fullName evidence="2">Uncharacterized protein</fullName>
    </submittedName>
</protein>
<dbReference type="AlphaFoldDB" id="A0AAV7UUA4"/>
<accession>A0AAV7UUA4</accession>
<comment type="caution">
    <text evidence="2">The sequence shown here is derived from an EMBL/GenBank/DDBJ whole genome shotgun (WGS) entry which is preliminary data.</text>
</comment>
<sequence length="66" mass="7734">MGRRTSGARRRKQKEEPNRRRTREKEPRRSGKPGRRSEDPHGDPEEIQTMPPRPWRGVAYTGTIVP</sequence>
<name>A0AAV7UUA4_PLEWA</name>
<evidence type="ECO:0000313" key="3">
    <source>
        <dbReference type="Proteomes" id="UP001066276"/>
    </source>
</evidence>
<evidence type="ECO:0000256" key="1">
    <source>
        <dbReference type="SAM" id="MobiDB-lite"/>
    </source>
</evidence>
<proteinExistence type="predicted"/>
<dbReference type="Proteomes" id="UP001066276">
    <property type="component" value="Chromosome 2_2"/>
</dbReference>
<evidence type="ECO:0000313" key="2">
    <source>
        <dbReference type="EMBL" id="KAJ1192111.1"/>
    </source>
</evidence>
<feature type="compositionally biased region" description="Basic and acidic residues" evidence="1">
    <location>
        <begin position="13"/>
        <end position="44"/>
    </location>
</feature>
<feature type="compositionally biased region" description="Basic residues" evidence="1">
    <location>
        <begin position="1"/>
        <end position="12"/>
    </location>
</feature>
<dbReference type="EMBL" id="JANPWB010000004">
    <property type="protein sequence ID" value="KAJ1192111.1"/>
    <property type="molecule type" value="Genomic_DNA"/>
</dbReference>
<organism evidence="2 3">
    <name type="scientific">Pleurodeles waltl</name>
    <name type="common">Iberian ribbed newt</name>
    <dbReference type="NCBI Taxonomy" id="8319"/>
    <lineage>
        <taxon>Eukaryota</taxon>
        <taxon>Metazoa</taxon>
        <taxon>Chordata</taxon>
        <taxon>Craniata</taxon>
        <taxon>Vertebrata</taxon>
        <taxon>Euteleostomi</taxon>
        <taxon>Amphibia</taxon>
        <taxon>Batrachia</taxon>
        <taxon>Caudata</taxon>
        <taxon>Salamandroidea</taxon>
        <taxon>Salamandridae</taxon>
        <taxon>Pleurodelinae</taxon>
        <taxon>Pleurodeles</taxon>
    </lineage>
</organism>